<evidence type="ECO:0000259" key="2">
    <source>
        <dbReference type="Pfam" id="PF00497"/>
    </source>
</evidence>
<proteinExistence type="predicted"/>
<dbReference type="PANTHER" id="PTHR35936">
    <property type="entry name" value="MEMBRANE-BOUND LYTIC MUREIN TRANSGLYCOSYLASE F"/>
    <property type="match status" value="1"/>
</dbReference>
<dbReference type="AlphaFoldDB" id="A0A382H3E5"/>
<organism evidence="3">
    <name type="scientific">marine metagenome</name>
    <dbReference type="NCBI Taxonomy" id="408172"/>
    <lineage>
        <taxon>unclassified sequences</taxon>
        <taxon>metagenomes</taxon>
        <taxon>ecological metagenomes</taxon>
    </lineage>
</organism>
<reference evidence="3" key="1">
    <citation type="submission" date="2018-05" db="EMBL/GenBank/DDBJ databases">
        <authorList>
            <person name="Lanie J.A."/>
            <person name="Ng W.-L."/>
            <person name="Kazmierczak K.M."/>
            <person name="Andrzejewski T.M."/>
            <person name="Davidsen T.M."/>
            <person name="Wayne K.J."/>
            <person name="Tettelin H."/>
            <person name="Glass J.I."/>
            <person name="Rusch D."/>
            <person name="Podicherti R."/>
            <person name="Tsui H.-C.T."/>
            <person name="Winkler M.E."/>
        </authorList>
    </citation>
    <scope>NUCLEOTIDE SEQUENCE</scope>
</reference>
<keyword evidence="1" id="KW-0732">Signal</keyword>
<sequence length="182" mass="20111">MDREIQKELSSNGTLRAAINMSNFLLVTDKTKDGIPIGVSPDMAQELANKLDLQLKLIPYDSPGEIADDAENDKWDICNIGAEPQRAEKINFSAAYAEIQATYIVQYNSKINNILDVDKIGNKICVASRTAYGLWLERNIHNAELIQVEGVDSSFDIFLNENLDALAGLRPALIDDVKKISG</sequence>
<evidence type="ECO:0000313" key="3">
    <source>
        <dbReference type="EMBL" id="SVB80971.1"/>
    </source>
</evidence>
<gene>
    <name evidence="3" type="ORF">METZ01_LOCUS233825</name>
</gene>
<dbReference type="Pfam" id="PF00497">
    <property type="entry name" value="SBP_bac_3"/>
    <property type="match status" value="1"/>
</dbReference>
<name>A0A382H3E5_9ZZZZ</name>
<dbReference type="PANTHER" id="PTHR35936:SF17">
    <property type="entry name" value="ARGININE-BINDING EXTRACELLULAR PROTEIN ARTP"/>
    <property type="match status" value="1"/>
</dbReference>
<dbReference type="InterPro" id="IPR001638">
    <property type="entry name" value="Solute-binding_3/MltF_N"/>
</dbReference>
<accession>A0A382H3E5</accession>
<dbReference type="EMBL" id="UINC01058563">
    <property type="protein sequence ID" value="SVB80971.1"/>
    <property type="molecule type" value="Genomic_DNA"/>
</dbReference>
<evidence type="ECO:0000256" key="1">
    <source>
        <dbReference type="ARBA" id="ARBA00022729"/>
    </source>
</evidence>
<protein>
    <recommendedName>
        <fullName evidence="2">Solute-binding protein family 3/N-terminal domain-containing protein</fullName>
    </recommendedName>
</protein>
<feature type="domain" description="Solute-binding protein family 3/N-terminal" evidence="2">
    <location>
        <begin position="31"/>
        <end position="148"/>
    </location>
</feature>
<dbReference type="SUPFAM" id="SSF53850">
    <property type="entry name" value="Periplasmic binding protein-like II"/>
    <property type="match status" value="1"/>
</dbReference>
<dbReference type="Gene3D" id="3.40.190.10">
    <property type="entry name" value="Periplasmic binding protein-like II"/>
    <property type="match status" value="2"/>
</dbReference>
<feature type="non-terminal residue" evidence="3">
    <location>
        <position position="182"/>
    </location>
</feature>